<feature type="domain" description="Ketoreductase" evidence="2">
    <location>
        <begin position="218"/>
        <end position="400"/>
    </location>
</feature>
<evidence type="ECO:0000256" key="1">
    <source>
        <dbReference type="ARBA" id="ARBA00006484"/>
    </source>
</evidence>
<dbReference type="PRINTS" id="PR00080">
    <property type="entry name" value="SDRFAMILY"/>
</dbReference>
<accession>A0ABW3VKL7</accession>
<dbReference type="RefSeq" id="WP_379653009.1">
    <property type="nucleotide sequence ID" value="NZ_JBHTMB010000141.1"/>
</dbReference>
<dbReference type="InterPro" id="IPR020904">
    <property type="entry name" value="Sc_DH/Rdtase_CS"/>
</dbReference>
<dbReference type="InterPro" id="IPR057326">
    <property type="entry name" value="KR_dom"/>
</dbReference>
<dbReference type="NCBIfam" id="NF006110">
    <property type="entry name" value="PRK08261.1"/>
    <property type="match status" value="1"/>
</dbReference>
<sequence>MPPSKMPADTLRDWSNTGLARRLGAPRIPVLRRYSPGQPLLEGGPALVAAVGDGRFAKPIAALVAEHGATVVTETGDERLAAVVLDLTEIATLSELAEAQRILTPAVRKLAPSGRLLLLGPVSGDGRHGDHRHSQGNAEAVAVAQALDGLVRSVAKELRAGATANMVVVDVDTTPAAVESTVRFLLSARSAYVDGQVVHVGAAEAAGVADPQRPLAGRVAVVTGAARGIGAAIADTLARDGATIVAVDVPAAGEGLAAVANRTGGTALQLDITASDAASRLLAFVEERFGRVDLVVHNAGITRDKLLANMDAERWDAVLAVNLGAQLTINEALLAAPDLLGPDARVVCVSSQTGIAGNRGQTNYAASKAGIIGMVRALAPRFAEHGATINAVAPGFIETEMTARMPLGTREAGRRVNSLRQGGLPVDVAETIGWLGQASSGAVNGQVVRVCGQSMLGA</sequence>
<gene>
    <name evidence="3" type="ORF">ACFQ34_16115</name>
</gene>
<dbReference type="Pfam" id="PF13561">
    <property type="entry name" value="adh_short_C2"/>
    <property type="match status" value="1"/>
</dbReference>
<evidence type="ECO:0000313" key="4">
    <source>
        <dbReference type="Proteomes" id="UP001597182"/>
    </source>
</evidence>
<keyword evidence="3" id="KW-0560">Oxidoreductase</keyword>
<dbReference type="EMBL" id="JBHTMB010000141">
    <property type="protein sequence ID" value="MFD1234818.1"/>
    <property type="molecule type" value="Genomic_DNA"/>
</dbReference>
<dbReference type="PRINTS" id="PR00081">
    <property type="entry name" value="GDHRDH"/>
</dbReference>
<dbReference type="SUPFAM" id="SSF51735">
    <property type="entry name" value="NAD(P)-binding Rossmann-fold domains"/>
    <property type="match status" value="1"/>
</dbReference>
<name>A0ABW3VKL7_9PSEU</name>
<keyword evidence="4" id="KW-1185">Reference proteome</keyword>
<proteinExistence type="inferred from homology"/>
<dbReference type="InterPro" id="IPR002347">
    <property type="entry name" value="SDR_fam"/>
</dbReference>
<protein>
    <submittedName>
        <fullName evidence="3">3-oxoacyl-ACP reductase</fullName>
        <ecNumber evidence="3">1.1.1.100</ecNumber>
    </submittedName>
</protein>
<comment type="similarity">
    <text evidence="1">Belongs to the short-chain dehydrogenases/reductases (SDR) family.</text>
</comment>
<dbReference type="PANTHER" id="PTHR42760:SF78">
    <property type="entry name" value="3-OXOACYL-[ACYL-CARRIER-PROTEIN] REDUCTASE [NADH]"/>
    <property type="match status" value="1"/>
</dbReference>
<comment type="caution">
    <text evidence="3">The sequence shown here is derived from an EMBL/GenBank/DDBJ whole genome shotgun (WGS) entry which is preliminary data.</text>
</comment>
<reference evidence="4" key="1">
    <citation type="journal article" date="2019" name="Int. J. Syst. Evol. Microbiol.">
        <title>The Global Catalogue of Microorganisms (GCM) 10K type strain sequencing project: providing services to taxonomists for standard genome sequencing and annotation.</title>
        <authorList>
            <consortium name="The Broad Institute Genomics Platform"/>
            <consortium name="The Broad Institute Genome Sequencing Center for Infectious Disease"/>
            <person name="Wu L."/>
            <person name="Ma J."/>
        </authorList>
    </citation>
    <scope>NUCLEOTIDE SEQUENCE [LARGE SCALE GENOMIC DNA]</scope>
    <source>
        <strain evidence="4">CCUG 49018</strain>
    </source>
</reference>
<dbReference type="PROSITE" id="PS00061">
    <property type="entry name" value="ADH_SHORT"/>
    <property type="match status" value="1"/>
</dbReference>
<dbReference type="SMART" id="SM00822">
    <property type="entry name" value="PKS_KR"/>
    <property type="match status" value="1"/>
</dbReference>
<evidence type="ECO:0000313" key="3">
    <source>
        <dbReference type="EMBL" id="MFD1234818.1"/>
    </source>
</evidence>
<dbReference type="Gene3D" id="3.40.50.720">
    <property type="entry name" value="NAD(P)-binding Rossmann-like Domain"/>
    <property type="match status" value="2"/>
</dbReference>
<dbReference type="Proteomes" id="UP001597182">
    <property type="component" value="Unassembled WGS sequence"/>
</dbReference>
<dbReference type="EC" id="1.1.1.100" evidence="3"/>
<dbReference type="GO" id="GO:0004316">
    <property type="term" value="F:3-oxoacyl-[acyl-carrier-protein] reductase (NADPH) activity"/>
    <property type="evidence" value="ECO:0007669"/>
    <property type="project" value="UniProtKB-EC"/>
</dbReference>
<organism evidence="3 4">
    <name type="scientific">Pseudonocardia benzenivorans</name>
    <dbReference type="NCBI Taxonomy" id="228005"/>
    <lineage>
        <taxon>Bacteria</taxon>
        <taxon>Bacillati</taxon>
        <taxon>Actinomycetota</taxon>
        <taxon>Actinomycetes</taxon>
        <taxon>Pseudonocardiales</taxon>
        <taxon>Pseudonocardiaceae</taxon>
        <taxon>Pseudonocardia</taxon>
    </lineage>
</organism>
<dbReference type="InterPro" id="IPR036291">
    <property type="entry name" value="NAD(P)-bd_dom_sf"/>
</dbReference>
<dbReference type="PANTHER" id="PTHR42760">
    <property type="entry name" value="SHORT-CHAIN DEHYDROGENASES/REDUCTASES FAMILY MEMBER"/>
    <property type="match status" value="1"/>
</dbReference>
<evidence type="ECO:0000259" key="2">
    <source>
        <dbReference type="SMART" id="SM00822"/>
    </source>
</evidence>